<keyword evidence="2" id="KW-1185">Reference proteome</keyword>
<comment type="caution">
    <text evidence="1">The sequence shown here is derived from an EMBL/GenBank/DDBJ whole genome shotgun (WGS) entry which is preliminary data.</text>
</comment>
<dbReference type="SUPFAM" id="SSF52540">
    <property type="entry name" value="P-loop containing nucleoside triphosphate hydrolases"/>
    <property type="match status" value="1"/>
</dbReference>
<dbReference type="Gene3D" id="3.40.50.300">
    <property type="entry name" value="P-loop containing nucleotide triphosphate hydrolases"/>
    <property type="match status" value="1"/>
</dbReference>
<dbReference type="PANTHER" id="PTHR47691">
    <property type="entry name" value="REGULATOR-RELATED"/>
    <property type="match status" value="1"/>
</dbReference>
<protein>
    <submittedName>
        <fullName evidence="1">NB-ARC domain-containing protein</fullName>
    </submittedName>
</protein>
<organism evidence="1 2">
    <name type="scientific">Streptomyces atriruber</name>
    <dbReference type="NCBI Taxonomy" id="545121"/>
    <lineage>
        <taxon>Bacteria</taxon>
        <taxon>Bacillati</taxon>
        <taxon>Actinomycetota</taxon>
        <taxon>Actinomycetes</taxon>
        <taxon>Kitasatosporales</taxon>
        <taxon>Streptomycetaceae</taxon>
        <taxon>Streptomyces</taxon>
    </lineage>
</organism>
<dbReference type="Gene3D" id="1.25.40.10">
    <property type="entry name" value="Tetratricopeptide repeat domain"/>
    <property type="match status" value="1"/>
</dbReference>
<accession>A0ABV3BFL1</accession>
<dbReference type="InterPro" id="IPR027417">
    <property type="entry name" value="P-loop_NTPase"/>
</dbReference>
<evidence type="ECO:0000313" key="1">
    <source>
        <dbReference type="EMBL" id="MEU6819786.1"/>
    </source>
</evidence>
<dbReference type="PRINTS" id="PR00364">
    <property type="entry name" value="DISEASERSIST"/>
</dbReference>
<proteinExistence type="predicted"/>
<dbReference type="RefSeq" id="WP_359344478.1">
    <property type="nucleotide sequence ID" value="NZ_JBEYXV010000001.1"/>
</dbReference>
<name>A0ABV3BFL1_9ACTN</name>
<evidence type="ECO:0000313" key="2">
    <source>
        <dbReference type="Proteomes" id="UP001551176"/>
    </source>
</evidence>
<dbReference type="InterPro" id="IPR011990">
    <property type="entry name" value="TPR-like_helical_dom_sf"/>
</dbReference>
<dbReference type="Proteomes" id="UP001551176">
    <property type="component" value="Unassembled WGS sequence"/>
</dbReference>
<dbReference type="EMBL" id="JBEYXV010000001">
    <property type="protein sequence ID" value="MEU6819786.1"/>
    <property type="molecule type" value="Genomic_DNA"/>
</dbReference>
<reference evidence="1 2" key="1">
    <citation type="submission" date="2024-06" db="EMBL/GenBank/DDBJ databases">
        <title>The Natural Products Discovery Center: Release of the First 8490 Sequenced Strains for Exploring Actinobacteria Biosynthetic Diversity.</title>
        <authorList>
            <person name="Kalkreuter E."/>
            <person name="Kautsar S.A."/>
            <person name="Yang D."/>
            <person name="Bader C.D."/>
            <person name="Teijaro C.N."/>
            <person name="Fluegel L."/>
            <person name="Davis C.M."/>
            <person name="Simpson J.R."/>
            <person name="Lauterbach L."/>
            <person name="Steele A.D."/>
            <person name="Gui C."/>
            <person name="Meng S."/>
            <person name="Li G."/>
            <person name="Viehrig K."/>
            <person name="Ye F."/>
            <person name="Su P."/>
            <person name="Kiefer A.F."/>
            <person name="Nichols A."/>
            <person name="Cepeda A.J."/>
            <person name="Yan W."/>
            <person name="Fan B."/>
            <person name="Jiang Y."/>
            <person name="Adhikari A."/>
            <person name="Zheng C.-J."/>
            <person name="Schuster L."/>
            <person name="Cowan T.M."/>
            <person name="Smanski M.J."/>
            <person name="Chevrette M.G."/>
            <person name="De Carvalho L.P.S."/>
            <person name="Shen B."/>
        </authorList>
    </citation>
    <scope>NUCLEOTIDE SEQUENCE [LARGE SCALE GENOMIC DNA]</scope>
    <source>
        <strain evidence="1 2">NPDC046838</strain>
    </source>
</reference>
<dbReference type="PANTHER" id="PTHR47691:SF3">
    <property type="entry name" value="HTH-TYPE TRANSCRIPTIONAL REGULATOR RV0890C-RELATED"/>
    <property type="match status" value="1"/>
</dbReference>
<gene>
    <name evidence="1" type="ORF">ABZ921_04085</name>
</gene>
<sequence>MAGSVPEPDDLFVGRAAERERLVPALTAHRLITLTGLGGVGKTRLASHTLRSLSDPEAEALGEACWADLGALPDERRLVETVAEAVGFADHTHGRPLEALCGWLSDRRILLVLDSCEHLVAACRELLGELLTACPQLTVLVTSRQRLGLPAETVLEVDPLSHDGDAFALFIDRAVAVAPALSIRTAQQDEDAQEVCRLLDGVPLALELAAAQVMHHTLKELRSRLHAQEPTLMAVRPIWPRRHRSLRTAMGWSHELCDPLERLLWARLSVFRDAFDEDSARSVCSGGPMSAEAVGTALHGLTAKSVVTRGPDGRFRLLGSVRDYGWMWLGELQQRETVRNRHAAYFLALARSADAGWLGHDQAAWYRTIGEAHTDLCAALDHLIDTAPHRAVELAGLVGFFWSCCGHLREARAYLTRALPLSPSHTPERAKAQWALGVAALLQGDHRTATDLGRRCARDAARSDDAEGRLAAAYLLGITHLLSGRADEAYTVAVEALRQAPASPFASPSILRCHLVEVFALTGLGRLTEAARKAASLRDGCAARDECWTRAYSDYQLALIALIQGEPERATECARAMLAGKRRVGDSFGIALGMDLLAAAAAAQGHGETAALLSGAGESCWRSVGHTQRGMPELRDVRETCWQTARATAGEELFERAFQRGLEADTGAVVTLAVEGRLSSGV</sequence>
<dbReference type="SUPFAM" id="SSF48452">
    <property type="entry name" value="TPR-like"/>
    <property type="match status" value="1"/>
</dbReference>